<feature type="transmembrane region" description="Helical" evidence="1">
    <location>
        <begin position="260"/>
        <end position="288"/>
    </location>
</feature>
<feature type="transmembrane region" description="Helical" evidence="1">
    <location>
        <begin position="608"/>
        <end position="627"/>
    </location>
</feature>
<feature type="transmembrane region" description="Helical" evidence="1">
    <location>
        <begin position="195"/>
        <end position="214"/>
    </location>
</feature>
<gene>
    <name evidence="2" type="ORF">PSON_ATCC_30995.1.T0900001</name>
</gene>
<keyword evidence="1" id="KW-1133">Transmembrane helix</keyword>
<name>A0A8S1PZ23_9CILI</name>
<evidence type="ECO:0000313" key="2">
    <source>
        <dbReference type="EMBL" id="CAD8107869.1"/>
    </source>
</evidence>
<organism evidence="2 3">
    <name type="scientific">Paramecium sonneborni</name>
    <dbReference type="NCBI Taxonomy" id="65129"/>
    <lineage>
        <taxon>Eukaryota</taxon>
        <taxon>Sar</taxon>
        <taxon>Alveolata</taxon>
        <taxon>Ciliophora</taxon>
        <taxon>Intramacronucleata</taxon>
        <taxon>Oligohymenophorea</taxon>
        <taxon>Peniculida</taxon>
        <taxon>Parameciidae</taxon>
        <taxon>Paramecium</taxon>
    </lineage>
</organism>
<reference evidence="2" key="1">
    <citation type="submission" date="2021-01" db="EMBL/GenBank/DDBJ databases">
        <authorList>
            <consortium name="Genoscope - CEA"/>
            <person name="William W."/>
        </authorList>
    </citation>
    <scope>NUCLEOTIDE SEQUENCE</scope>
</reference>
<dbReference type="AlphaFoldDB" id="A0A8S1PZ23"/>
<accession>A0A8S1PZ23</accession>
<sequence length="1154" mass="137157">MSSKQGSSNNQDQGNLKKTLQEIEVKRNQVENEDQRAFQDLHQYADLSQLSIIQNKTPQQQQERLNIQPDNIEMVLAHNQIIESGQQNKHIEFLDDFVDFIDKQFNEVKRSSSIYKYYLKIIFQILVYISTIIELILTILYGYVNNILEQEDYARLYYFSILLNIFFHICVWIYTYKYMNVQRHHVCWDLLNCGYYAIIGILSYLKLLPFLMFYTRETSNQQFSFSQINKYLITIKEEKQGNPSRLFKKRNKPVNIFRDLIFHHIALISMSITFLTQTIPMLMIQGLFNSYFEGWDYFNTLTYCFLIINVLCFVSEIQYCSSTFQFREIYVEIADTEVQWQKVSIYSPASTESLCKVDESYLEYTQSLYFYVYTGKLNSQEKRRCMIEIIKFILKFRYLKRIYIAYSDSYELATLQYLANALQFIEIEEFILAYENSDRVQDLKNTFQNLKKYQMVQGENTIYLKMQPKNHNEQTYDQIKRKTIEVNTKRTSSIIGQITGHRNRQISKFFNFMISNDFEALNRQLSKGSQEHRENLQRLCTQKEDLQQIRSSNDKIIMDITKLVILKEQLGFLGIIAYLYQYYDKIKQKILEKIEVINKNLLSNNYSLIAKMLLRFTFLTIQIIYLIEAEKDGLIWTIIILEILSAIFIILPFVKILFSQKESCCDWQSFIILFLLSIFKIMDLFVSYIENSNQGTGGQFEIRFISYIRFKSYIAKFKGNIGDLVLYYPEVPQKIEVFERAGYSEIKWLANISDSFYKIPLFFIYILTTNKDYAWGFSFVNTIKDAVFGMKDLLEVVFQNFFVPALILRKVSIDQFYKSMCCFSPIQKSILLEFPKSFAIVSKLHSTYLNSRKYKIDFTKLDYSQFKPKKKEKLLAKLKLVLVNINSSIEIQKAQELLYMGEEVILIFKCLQVSELQQLRLNFQLDEIASENLQLLNVILSYCPKNNLQQLEIHVETKKAIYLKFNVERKNILTSFYFSYYQIREMRRQYKVQNAETIQINKTFLQLDRYDFQQFYFEVGGFMDLTDCSTFFNQFTEVQTLEIALQSDSVDQSFSLEQNIKTTKITKLSLNLENIYLNTLGVSLQKLEVFKLTLINCRFDKKDLLRLLLTMNNNGRIIVNLRQQTHKDFRFNKQEMQNLQERLSNNQVEINFLF</sequence>
<feature type="transmembrane region" description="Helical" evidence="1">
    <location>
        <begin position="670"/>
        <end position="689"/>
    </location>
</feature>
<comment type="caution">
    <text evidence="2">The sequence shown here is derived from an EMBL/GenBank/DDBJ whole genome shotgun (WGS) entry which is preliminary data.</text>
</comment>
<evidence type="ECO:0008006" key="4">
    <source>
        <dbReference type="Google" id="ProtNLM"/>
    </source>
</evidence>
<keyword evidence="1" id="KW-0472">Membrane</keyword>
<protein>
    <recommendedName>
        <fullName evidence="4">Transmembrane protein</fullName>
    </recommendedName>
</protein>
<keyword evidence="3" id="KW-1185">Reference proteome</keyword>
<proteinExistence type="predicted"/>
<keyword evidence="1" id="KW-0812">Transmembrane</keyword>
<dbReference type="Proteomes" id="UP000692954">
    <property type="component" value="Unassembled WGS sequence"/>
</dbReference>
<feature type="transmembrane region" description="Helical" evidence="1">
    <location>
        <begin position="300"/>
        <end position="319"/>
    </location>
</feature>
<dbReference type="OrthoDB" id="307284at2759"/>
<feature type="transmembrane region" description="Helical" evidence="1">
    <location>
        <begin position="156"/>
        <end position="175"/>
    </location>
</feature>
<feature type="transmembrane region" description="Helical" evidence="1">
    <location>
        <begin position="121"/>
        <end position="144"/>
    </location>
</feature>
<evidence type="ECO:0000313" key="3">
    <source>
        <dbReference type="Proteomes" id="UP000692954"/>
    </source>
</evidence>
<feature type="transmembrane region" description="Helical" evidence="1">
    <location>
        <begin position="633"/>
        <end position="658"/>
    </location>
</feature>
<dbReference type="EMBL" id="CAJJDN010000090">
    <property type="protein sequence ID" value="CAD8107869.1"/>
    <property type="molecule type" value="Genomic_DNA"/>
</dbReference>
<evidence type="ECO:0000256" key="1">
    <source>
        <dbReference type="SAM" id="Phobius"/>
    </source>
</evidence>